<keyword evidence="4" id="KW-0233">DNA recombination</keyword>
<dbReference type="InterPro" id="IPR004107">
    <property type="entry name" value="Integrase_SAM-like_N"/>
</dbReference>
<dbReference type="AlphaFoldDB" id="A0A7J5UM43"/>
<dbReference type="InterPro" id="IPR013762">
    <property type="entry name" value="Integrase-like_cat_sf"/>
</dbReference>
<accession>A0A7J5UM43</accession>
<reference evidence="7 8" key="1">
    <citation type="submission" date="2019-10" db="EMBL/GenBank/DDBJ databases">
        <title>Georgenia wutianyii sp. nov. and Georgenia yuyongxinii sp. nov. isolated from plateau pika (Ochotona curzoniae) in the Qinghai-Tibet plateau of China.</title>
        <authorList>
            <person name="Tian Z."/>
        </authorList>
    </citation>
    <scope>NUCLEOTIDE SEQUENCE [LARGE SCALE GENOMIC DNA]</scope>
    <source>
        <strain evidence="7 8">DSM 21501</strain>
    </source>
</reference>
<evidence type="ECO:0000313" key="7">
    <source>
        <dbReference type="EMBL" id="KAE8763426.1"/>
    </source>
</evidence>
<dbReference type="PANTHER" id="PTHR30349">
    <property type="entry name" value="PHAGE INTEGRASE-RELATED"/>
    <property type="match status" value="1"/>
</dbReference>
<dbReference type="EMBL" id="WHJE01000073">
    <property type="protein sequence ID" value="KAE8763426.1"/>
    <property type="molecule type" value="Genomic_DNA"/>
</dbReference>
<dbReference type="Pfam" id="PF00589">
    <property type="entry name" value="Phage_integrase"/>
    <property type="match status" value="1"/>
</dbReference>
<keyword evidence="2" id="KW-0229">DNA integration</keyword>
<dbReference type="OrthoDB" id="4326943at2"/>
<dbReference type="PANTHER" id="PTHR30349:SF41">
    <property type="entry name" value="INTEGRASE_RECOMBINASE PROTEIN MJ0367-RELATED"/>
    <property type="match status" value="1"/>
</dbReference>
<comment type="similarity">
    <text evidence="1">Belongs to the 'phage' integrase family.</text>
</comment>
<dbReference type="GO" id="GO:0006310">
    <property type="term" value="P:DNA recombination"/>
    <property type="evidence" value="ECO:0007669"/>
    <property type="project" value="UniProtKB-KW"/>
</dbReference>
<protein>
    <submittedName>
        <fullName evidence="7">Tyrosine-type recombinase/integrase</fullName>
    </submittedName>
</protein>
<dbReference type="InterPro" id="IPR050090">
    <property type="entry name" value="Tyrosine_recombinase_XerCD"/>
</dbReference>
<sequence>MAHDRLGPGEHGEIFISRHKSGSYQARVRIRLLNGEVTQVSRNRKSGSAARLAVQAEIDTLLNAPRGSAQLKPDSRVGLAARQWIDDLRLQSTWPNPPRRPQTVDEYERLLGTHLIPKLSKYRLNELTTAVCQDWVNSIIEAGKSGPHDMVVTAAQARGAFKAVLDRAIVHDALRYNPMDKTTTPKRKVPDPKAMTVTDVYRLRKAVRDWECARVGRPGPRPTGHVPAAIDVMLGTGLRIGEVLALNWGEVNLSRDGLPTIAVDATLVDIKGQGTVRQEMPKTDAGRRTIIIPQFTVESLEAIRPPVTQPDTPVFPSRQLRAGRASMKPQTPHNVRRSLRAALEIANMTGEVHPHLLRSTVATFVARERGMADAAALLGHKVNGGVTARHYIERLRLAPDTSAVLQAMVEIGEEAAAKETDRSKTRTADPGAGAPSATAEKVAVVDEDSGW</sequence>
<proteinExistence type="inferred from homology"/>
<evidence type="ECO:0000256" key="2">
    <source>
        <dbReference type="ARBA" id="ARBA00022908"/>
    </source>
</evidence>
<evidence type="ECO:0000256" key="1">
    <source>
        <dbReference type="ARBA" id="ARBA00008857"/>
    </source>
</evidence>
<dbReference type="GO" id="GO:0003677">
    <property type="term" value="F:DNA binding"/>
    <property type="evidence" value="ECO:0007669"/>
    <property type="project" value="UniProtKB-KW"/>
</dbReference>
<dbReference type="RefSeq" id="WP_152202736.1">
    <property type="nucleotide sequence ID" value="NZ_VUKF01000017.1"/>
</dbReference>
<dbReference type="Proteomes" id="UP000451860">
    <property type="component" value="Unassembled WGS sequence"/>
</dbReference>
<gene>
    <name evidence="7" type="ORF">GB883_14180</name>
</gene>
<organism evidence="7 8">
    <name type="scientific">Georgenia thermotolerans</name>
    <dbReference type="NCBI Taxonomy" id="527326"/>
    <lineage>
        <taxon>Bacteria</taxon>
        <taxon>Bacillati</taxon>
        <taxon>Actinomycetota</taxon>
        <taxon>Actinomycetes</taxon>
        <taxon>Micrococcales</taxon>
        <taxon>Bogoriellaceae</taxon>
        <taxon>Georgenia</taxon>
    </lineage>
</organism>
<keyword evidence="8" id="KW-1185">Reference proteome</keyword>
<dbReference type="SUPFAM" id="SSF56349">
    <property type="entry name" value="DNA breaking-rejoining enzymes"/>
    <property type="match status" value="1"/>
</dbReference>
<dbReference type="InterPro" id="IPR002104">
    <property type="entry name" value="Integrase_catalytic"/>
</dbReference>
<dbReference type="Gene3D" id="1.10.443.10">
    <property type="entry name" value="Intergrase catalytic core"/>
    <property type="match status" value="1"/>
</dbReference>
<evidence type="ECO:0000256" key="5">
    <source>
        <dbReference type="SAM" id="MobiDB-lite"/>
    </source>
</evidence>
<feature type="region of interest" description="Disordered" evidence="5">
    <location>
        <begin position="415"/>
        <end position="451"/>
    </location>
</feature>
<dbReference type="InterPro" id="IPR011010">
    <property type="entry name" value="DNA_brk_join_enz"/>
</dbReference>
<evidence type="ECO:0000313" key="8">
    <source>
        <dbReference type="Proteomes" id="UP000451860"/>
    </source>
</evidence>
<comment type="caution">
    <text evidence="7">The sequence shown here is derived from an EMBL/GenBank/DDBJ whole genome shotgun (WGS) entry which is preliminary data.</text>
</comment>
<feature type="domain" description="Tyr recombinase" evidence="6">
    <location>
        <begin position="190"/>
        <end position="405"/>
    </location>
</feature>
<dbReference type="Gene3D" id="1.10.150.130">
    <property type="match status" value="1"/>
</dbReference>
<dbReference type="Pfam" id="PF14659">
    <property type="entry name" value="Phage_int_SAM_3"/>
    <property type="match status" value="1"/>
</dbReference>
<evidence type="ECO:0000259" key="6">
    <source>
        <dbReference type="PROSITE" id="PS51898"/>
    </source>
</evidence>
<name>A0A7J5UM43_9MICO</name>
<evidence type="ECO:0000256" key="3">
    <source>
        <dbReference type="ARBA" id="ARBA00023125"/>
    </source>
</evidence>
<evidence type="ECO:0000256" key="4">
    <source>
        <dbReference type="ARBA" id="ARBA00023172"/>
    </source>
</evidence>
<dbReference type="GO" id="GO:0015074">
    <property type="term" value="P:DNA integration"/>
    <property type="evidence" value="ECO:0007669"/>
    <property type="project" value="UniProtKB-KW"/>
</dbReference>
<feature type="compositionally biased region" description="Basic and acidic residues" evidence="5">
    <location>
        <begin position="415"/>
        <end position="427"/>
    </location>
</feature>
<dbReference type="PROSITE" id="PS51898">
    <property type="entry name" value="TYR_RECOMBINASE"/>
    <property type="match status" value="1"/>
</dbReference>
<keyword evidence="3" id="KW-0238">DNA-binding</keyword>
<dbReference type="InterPro" id="IPR010998">
    <property type="entry name" value="Integrase_recombinase_N"/>
</dbReference>